<evidence type="ECO:0000256" key="1">
    <source>
        <dbReference type="SAM" id="Phobius"/>
    </source>
</evidence>
<reference evidence="2 3" key="1">
    <citation type="journal article" date="2018" name="Nat. Genet.">
        <title>The Rosa genome provides new insights in the design of modern roses.</title>
        <authorList>
            <person name="Bendahmane M."/>
        </authorList>
    </citation>
    <scope>NUCLEOTIDE SEQUENCE [LARGE SCALE GENOMIC DNA]</scope>
    <source>
        <strain evidence="3">cv. Old Blush</strain>
    </source>
</reference>
<gene>
    <name evidence="2" type="ORF">RchiOBHm_Chr1g0358171</name>
</gene>
<evidence type="ECO:0000313" key="2">
    <source>
        <dbReference type="EMBL" id="PRQ58335.1"/>
    </source>
</evidence>
<keyword evidence="1" id="KW-0472">Membrane</keyword>
<protein>
    <submittedName>
        <fullName evidence="2">Uncharacterized protein</fullName>
    </submittedName>
</protein>
<organism evidence="2 3">
    <name type="scientific">Rosa chinensis</name>
    <name type="common">China rose</name>
    <dbReference type="NCBI Taxonomy" id="74649"/>
    <lineage>
        <taxon>Eukaryota</taxon>
        <taxon>Viridiplantae</taxon>
        <taxon>Streptophyta</taxon>
        <taxon>Embryophyta</taxon>
        <taxon>Tracheophyta</taxon>
        <taxon>Spermatophyta</taxon>
        <taxon>Magnoliopsida</taxon>
        <taxon>eudicotyledons</taxon>
        <taxon>Gunneridae</taxon>
        <taxon>Pentapetalae</taxon>
        <taxon>rosids</taxon>
        <taxon>fabids</taxon>
        <taxon>Rosales</taxon>
        <taxon>Rosaceae</taxon>
        <taxon>Rosoideae</taxon>
        <taxon>Rosoideae incertae sedis</taxon>
        <taxon>Rosa</taxon>
    </lineage>
</organism>
<sequence length="95" mass="10987">MINMDFWVFKLLVNILTFLAKSSLCLGILICCFRGIKLAGREHFFVCIREKLVHTTFYKCQEQLLFSITSIYSGLASLKQHGVIENVLERSTRLQ</sequence>
<keyword evidence="1" id="KW-1133">Transmembrane helix</keyword>
<keyword evidence="3" id="KW-1185">Reference proteome</keyword>
<keyword evidence="1" id="KW-0812">Transmembrane</keyword>
<dbReference type="EMBL" id="PDCK01000039">
    <property type="protein sequence ID" value="PRQ58335.1"/>
    <property type="molecule type" value="Genomic_DNA"/>
</dbReference>
<dbReference type="AlphaFoldDB" id="A0A2P6SI12"/>
<feature type="transmembrane region" description="Helical" evidence="1">
    <location>
        <begin position="12"/>
        <end position="33"/>
    </location>
</feature>
<name>A0A2P6SI12_ROSCH</name>
<dbReference type="Proteomes" id="UP000238479">
    <property type="component" value="Chromosome 1"/>
</dbReference>
<accession>A0A2P6SI12</accession>
<evidence type="ECO:0000313" key="3">
    <source>
        <dbReference type="Proteomes" id="UP000238479"/>
    </source>
</evidence>
<comment type="caution">
    <text evidence="2">The sequence shown here is derived from an EMBL/GenBank/DDBJ whole genome shotgun (WGS) entry which is preliminary data.</text>
</comment>
<dbReference type="Gramene" id="PRQ58335">
    <property type="protein sequence ID" value="PRQ58335"/>
    <property type="gene ID" value="RchiOBHm_Chr1g0358171"/>
</dbReference>
<proteinExistence type="predicted"/>